<dbReference type="InterPro" id="IPR051907">
    <property type="entry name" value="DoxX-like_oxidoreductase"/>
</dbReference>
<dbReference type="PANTHER" id="PTHR33452:SF4">
    <property type="entry name" value="BLL4328 PROTEIN"/>
    <property type="match status" value="1"/>
</dbReference>
<keyword evidence="5 7" id="KW-1133">Transmembrane helix</keyword>
<dbReference type="RefSeq" id="WP_181051240.1">
    <property type="nucleotide sequence ID" value="NZ_JACDXJ010000001.1"/>
</dbReference>
<comment type="similarity">
    <text evidence="2">Belongs to the DoxX family.</text>
</comment>
<evidence type="ECO:0000256" key="4">
    <source>
        <dbReference type="ARBA" id="ARBA00022692"/>
    </source>
</evidence>
<evidence type="ECO:0000256" key="1">
    <source>
        <dbReference type="ARBA" id="ARBA00004651"/>
    </source>
</evidence>
<keyword evidence="9" id="KW-1185">Reference proteome</keyword>
<dbReference type="Proteomes" id="UP000572984">
    <property type="component" value="Unassembled WGS sequence"/>
</dbReference>
<keyword evidence="4 7" id="KW-0812">Transmembrane</keyword>
<organism evidence="8 9">
    <name type="scientific">Microvirga mediterraneensis</name>
    <dbReference type="NCBI Taxonomy" id="2754695"/>
    <lineage>
        <taxon>Bacteria</taxon>
        <taxon>Pseudomonadati</taxon>
        <taxon>Pseudomonadota</taxon>
        <taxon>Alphaproteobacteria</taxon>
        <taxon>Hyphomicrobiales</taxon>
        <taxon>Methylobacteriaceae</taxon>
        <taxon>Microvirga</taxon>
    </lineage>
</organism>
<evidence type="ECO:0000313" key="9">
    <source>
        <dbReference type="Proteomes" id="UP000572984"/>
    </source>
</evidence>
<proteinExistence type="inferred from homology"/>
<accession>A0A838BLE9</accession>
<evidence type="ECO:0000313" key="8">
    <source>
        <dbReference type="EMBL" id="MBA1155612.1"/>
    </source>
</evidence>
<evidence type="ECO:0000256" key="7">
    <source>
        <dbReference type="SAM" id="Phobius"/>
    </source>
</evidence>
<gene>
    <name evidence="8" type="ORF">H0S73_05605</name>
</gene>
<dbReference type="Pfam" id="PF07681">
    <property type="entry name" value="DoxX"/>
    <property type="match status" value="1"/>
</dbReference>
<dbReference type="EMBL" id="JACDXJ010000001">
    <property type="protein sequence ID" value="MBA1155612.1"/>
    <property type="molecule type" value="Genomic_DNA"/>
</dbReference>
<feature type="transmembrane region" description="Helical" evidence="7">
    <location>
        <begin position="45"/>
        <end position="65"/>
    </location>
</feature>
<sequence length="139" mass="15070">MFATLDRWSPHALAVLRIVTALIFMEHGTQKLFGFPAPPEGGVPPLLSLFGIGAILELAGGFLILIGLFTRLVAFLLAGEMAVAYWMFHAPQSPYPALNGGDAAILFCFVFLLFVFTGPGAWSIDGARRPAGPRHSWER</sequence>
<keyword evidence="6 7" id="KW-0472">Membrane</keyword>
<comment type="subcellular location">
    <subcellularLocation>
        <location evidence="1">Cell membrane</location>
        <topology evidence="1">Multi-pass membrane protein</topology>
    </subcellularLocation>
</comment>
<evidence type="ECO:0000256" key="5">
    <source>
        <dbReference type="ARBA" id="ARBA00022989"/>
    </source>
</evidence>
<evidence type="ECO:0000256" key="3">
    <source>
        <dbReference type="ARBA" id="ARBA00022475"/>
    </source>
</evidence>
<dbReference type="GO" id="GO:0005886">
    <property type="term" value="C:plasma membrane"/>
    <property type="evidence" value="ECO:0007669"/>
    <property type="project" value="UniProtKB-SubCell"/>
</dbReference>
<evidence type="ECO:0000256" key="2">
    <source>
        <dbReference type="ARBA" id="ARBA00006679"/>
    </source>
</evidence>
<comment type="caution">
    <text evidence="8">The sequence shown here is derived from an EMBL/GenBank/DDBJ whole genome shotgun (WGS) entry which is preliminary data.</text>
</comment>
<feature type="transmembrane region" description="Helical" evidence="7">
    <location>
        <begin position="7"/>
        <end position="25"/>
    </location>
</feature>
<evidence type="ECO:0000256" key="6">
    <source>
        <dbReference type="ARBA" id="ARBA00023136"/>
    </source>
</evidence>
<reference evidence="8 9" key="1">
    <citation type="submission" date="2020-07" db="EMBL/GenBank/DDBJ databases">
        <title>Draft genome and description of Microvirga mediterraneensis Marseille-Q2068 sp. nov.</title>
        <authorList>
            <person name="Boxberger M."/>
        </authorList>
    </citation>
    <scope>NUCLEOTIDE SEQUENCE [LARGE SCALE GENOMIC DNA]</scope>
    <source>
        <strain evidence="8 9">Marseille-Q2068</strain>
    </source>
</reference>
<dbReference type="InterPro" id="IPR032808">
    <property type="entry name" value="DoxX"/>
</dbReference>
<keyword evidence="3" id="KW-1003">Cell membrane</keyword>
<name>A0A838BLE9_9HYPH</name>
<dbReference type="PANTHER" id="PTHR33452">
    <property type="entry name" value="OXIDOREDUCTASE CATD-RELATED"/>
    <property type="match status" value="1"/>
</dbReference>
<dbReference type="AlphaFoldDB" id="A0A838BLE9"/>
<feature type="transmembrane region" description="Helical" evidence="7">
    <location>
        <begin position="103"/>
        <end position="124"/>
    </location>
</feature>
<protein>
    <submittedName>
        <fullName evidence="8">DoxX family protein</fullName>
    </submittedName>
</protein>
<feature type="transmembrane region" description="Helical" evidence="7">
    <location>
        <begin position="72"/>
        <end position="88"/>
    </location>
</feature>